<evidence type="ECO:0000256" key="1">
    <source>
        <dbReference type="SAM" id="Phobius"/>
    </source>
</evidence>
<organism evidence="2 3">
    <name type="scientific">Metabacillus halosaccharovorans</name>
    <dbReference type="NCBI Taxonomy" id="930124"/>
    <lineage>
        <taxon>Bacteria</taxon>
        <taxon>Bacillati</taxon>
        <taxon>Bacillota</taxon>
        <taxon>Bacilli</taxon>
        <taxon>Bacillales</taxon>
        <taxon>Bacillaceae</taxon>
        <taxon>Metabacillus</taxon>
    </lineage>
</organism>
<dbReference type="Proteomes" id="UP001526147">
    <property type="component" value="Unassembled WGS sequence"/>
</dbReference>
<comment type="caution">
    <text evidence="2">The sequence shown here is derived from an EMBL/GenBank/DDBJ whole genome shotgun (WGS) entry which is preliminary data.</text>
</comment>
<keyword evidence="1" id="KW-0812">Transmembrane</keyword>
<accession>A0ABT3DDM5</accession>
<dbReference type="RefSeq" id="WP_264142091.1">
    <property type="nucleotide sequence ID" value="NZ_JAOYEY010000029.1"/>
</dbReference>
<evidence type="ECO:0000313" key="3">
    <source>
        <dbReference type="Proteomes" id="UP001526147"/>
    </source>
</evidence>
<keyword evidence="3" id="KW-1185">Reference proteome</keyword>
<proteinExistence type="predicted"/>
<protein>
    <submittedName>
        <fullName evidence="2">Sigma-w pathway protein ysdB</fullName>
    </submittedName>
</protein>
<evidence type="ECO:0000313" key="2">
    <source>
        <dbReference type="EMBL" id="MCV9885157.1"/>
    </source>
</evidence>
<keyword evidence="1" id="KW-1133">Transmembrane helix</keyword>
<gene>
    <name evidence="2" type="ORF">OIH86_05785</name>
</gene>
<reference evidence="2 3" key="1">
    <citation type="submission" date="2022-10" db="EMBL/GenBank/DDBJ databases">
        <title>Draft genome assembly of moderately radiation resistant bacterium Metabacillus halosaccharovorans.</title>
        <authorList>
            <person name="Pal S."/>
            <person name="Gopinathan A."/>
        </authorList>
    </citation>
    <scope>NUCLEOTIDE SEQUENCE [LARGE SCALE GENOMIC DNA]</scope>
    <source>
        <strain evidence="2 3">VITHBRA001</strain>
    </source>
</reference>
<keyword evidence="1" id="KW-0472">Membrane</keyword>
<name>A0ABT3DDM5_9BACI</name>
<feature type="transmembrane region" description="Helical" evidence="1">
    <location>
        <begin position="6"/>
        <end position="25"/>
    </location>
</feature>
<dbReference type="EMBL" id="JAOYEY010000029">
    <property type="protein sequence ID" value="MCV9885157.1"/>
    <property type="molecule type" value="Genomic_DNA"/>
</dbReference>
<sequence length="130" mass="15404">MVILLRLLLIVLIVFLLYTGIKFLFNPKRKLELAHEQKQYYFLDAKDNVRKNFLLTYKGALFEGEKYLGTTTNSFEVVSIFIWSKSTNELQGLTLEDFEHIQEQVKLRYPHSKVDWKSPIKELIFKKSQS</sequence>